<dbReference type="AlphaFoldDB" id="A0A097ID44"/>
<dbReference type="SUPFAM" id="SSF53474">
    <property type="entry name" value="alpha/beta-Hydrolases"/>
    <property type="match status" value="1"/>
</dbReference>
<accession>A0A097ID44</accession>
<dbReference type="eggNOG" id="COG0657">
    <property type="taxonomic scope" value="Bacteria"/>
</dbReference>
<dbReference type="Gene3D" id="3.40.50.1820">
    <property type="entry name" value="alpha/beta hydrolase"/>
    <property type="match status" value="1"/>
</dbReference>
<dbReference type="OrthoDB" id="4418429at2"/>
<dbReference type="Proteomes" id="UP000029914">
    <property type="component" value="Chromosome"/>
</dbReference>
<gene>
    <name evidence="2" type="ORF">CDOO_01080</name>
</gene>
<dbReference type="InterPro" id="IPR029058">
    <property type="entry name" value="AB_hydrolase_fold"/>
</dbReference>
<evidence type="ECO:0000256" key="1">
    <source>
        <dbReference type="SAM" id="MobiDB-lite"/>
    </source>
</evidence>
<evidence type="ECO:0000313" key="2">
    <source>
        <dbReference type="EMBL" id="AIT60046.1"/>
    </source>
</evidence>
<dbReference type="EMBL" id="CP006764">
    <property type="protein sequence ID" value="AIT60046.1"/>
    <property type="molecule type" value="Genomic_DNA"/>
</dbReference>
<keyword evidence="3" id="KW-1185">Reference proteome</keyword>
<proteinExistence type="predicted"/>
<dbReference type="GO" id="GO:0016787">
    <property type="term" value="F:hydrolase activity"/>
    <property type="evidence" value="ECO:0007669"/>
    <property type="project" value="UniProtKB-KW"/>
</dbReference>
<feature type="region of interest" description="Disordered" evidence="1">
    <location>
        <begin position="1"/>
        <end position="23"/>
    </location>
</feature>
<reference evidence="2 3" key="1">
    <citation type="submission" date="2013-09" db="EMBL/GenBank/DDBJ databases">
        <title>Complete genome sequence of Corynebacterium doosanense CAU 212(T) (=DSM 45436(T)), isolated from activated sludge.</title>
        <authorList>
            <person name="Schaffert L."/>
            <person name="Albersmeier A."/>
            <person name="Kalinowski J."/>
            <person name="Ruckert C."/>
        </authorList>
    </citation>
    <scope>NUCLEOTIDE SEQUENCE [LARGE SCALE GENOMIC DNA]</scope>
    <source>
        <strain evidence="2 3">CAU 212</strain>
    </source>
</reference>
<protein>
    <submittedName>
        <fullName evidence="2">Alpha/beta hydrolase</fullName>
    </submittedName>
</protein>
<organism evidence="2 3">
    <name type="scientific">Corynebacterium doosanense CAU 212 = DSM 45436</name>
    <dbReference type="NCBI Taxonomy" id="558173"/>
    <lineage>
        <taxon>Bacteria</taxon>
        <taxon>Bacillati</taxon>
        <taxon>Actinomycetota</taxon>
        <taxon>Actinomycetes</taxon>
        <taxon>Mycobacteriales</taxon>
        <taxon>Corynebacteriaceae</taxon>
        <taxon>Corynebacterium</taxon>
    </lineage>
</organism>
<name>A0A097ID44_9CORY</name>
<evidence type="ECO:0000313" key="3">
    <source>
        <dbReference type="Proteomes" id="UP000029914"/>
    </source>
</evidence>
<keyword evidence="2" id="KW-0378">Hydrolase</keyword>
<dbReference type="HOGENOM" id="CLU_920327_0_0_11"/>
<dbReference type="KEGG" id="cdo:CDOO_01080"/>
<sequence length="307" mass="32685">MTPPPKLEQGSPDDDYPLNDMASADFNVGGVRRTLPPEQQLKQLASYLDSTYPVPDLTPPWAGGDGDPGPGDRYSAKLPDRITHAAMLMLGTAVDHAMPGVAFARGVDTEEVPGGLVLRPSVSTGRWALSLHSGGWWRGSGEALDYQWRPEVAAAAELSGTTILDLDYPLLPGASLAEVNAEVTRALDWIRTQGASSVTAWGYSSGAALAAMQASRVDALVLTFPDLDSVARLPESLSDGMQVPAADEWPRSLVQVALRDEVAARPSISGDAAVKEYVSTHRISTPEVARQRIRDVAEFLGSVGPLF</sequence>
<dbReference type="STRING" id="558173.CDOO_01080"/>